<keyword evidence="11" id="KW-0418">Kinase</keyword>
<keyword evidence="14 21" id="KW-0472">Membrane</keyword>
<feature type="domain" description="Protein kinase" evidence="23">
    <location>
        <begin position="1012"/>
        <end position="1294"/>
    </location>
</feature>
<evidence type="ECO:0000256" key="12">
    <source>
        <dbReference type="ARBA" id="ARBA00022840"/>
    </source>
</evidence>
<dbReference type="InterPro" id="IPR050647">
    <property type="entry name" value="Plant_LRR-RLKs"/>
</dbReference>
<dbReference type="SMART" id="SM00220">
    <property type="entry name" value="S_TKc"/>
    <property type="match status" value="1"/>
</dbReference>
<dbReference type="FunFam" id="3.30.200.20:FF:000150">
    <property type="entry name" value="serine/threonine-protein kinase BRI1-like 2"/>
    <property type="match status" value="1"/>
</dbReference>
<dbReference type="FunFam" id="3.80.10.10:FF:002765">
    <property type="entry name" value="Uncharacterized protein"/>
    <property type="match status" value="1"/>
</dbReference>
<dbReference type="GO" id="GO:0033612">
    <property type="term" value="F:receptor serine/threonine kinase binding"/>
    <property type="evidence" value="ECO:0007669"/>
    <property type="project" value="TreeGrafter"/>
</dbReference>
<dbReference type="GO" id="GO:0004674">
    <property type="term" value="F:protein serine/threonine kinase activity"/>
    <property type="evidence" value="ECO:0007669"/>
    <property type="project" value="UniProtKB-KW"/>
</dbReference>
<feature type="transmembrane region" description="Helical" evidence="21">
    <location>
        <begin position="928"/>
        <end position="950"/>
    </location>
</feature>
<evidence type="ECO:0000256" key="4">
    <source>
        <dbReference type="ARBA" id="ARBA00022527"/>
    </source>
</evidence>
<evidence type="ECO:0000256" key="9">
    <source>
        <dbReference type="ARBA" id="ARBA00022737"/>
    </source>
</evidence>
<feature type="binding site" evidence="19">
    <location>
        <position position="1040"/>
    </location>
    <ligand>
        <name>ATP</name>
        <dbReference type="ChEBI" id="CHEBI:30616"/>
    </ligand>
</feature>
<dbReference type="SUPFAM" id="SSF52058">
    <property type="entry name" value="L domain-like"/>
    <property type="match status" value="3"/>
</dbReference>
<organism evidence="24 25">
    <name type="scientific">Kingdonia uniflora</name>
    <dbReference type="NCBI Taxonomy" id="39325"/>
    <lineage>
        <taxon>Eukaryota</taxon>
        <taxon>Viridiplantae</taxon>
        <taxon>Streptophyta</taxon>
        <taxon>Embryophyta</taxon>
        <taxon>Tracheophyta</taxon>
        <taxon>Spermatophyta</taxon>
        <taxon>Magnoliopsida</taxon>
        <taxon>Ranunculales</taxon>
        <taxon>Circaeasteraceae</taxon>
        <taxon>Kingdonia</taxon>
    </lineage>
</organism>
<accession>A0A7J7NS41</accession>
<dbReference type="Proteomes" id="UP000541444">
    <property type="component" value="Unassembled WGS sequence"/>
</dbReference>
<evidence type="ECO:0000256" key="7">
    <source>
        <dbReference type="ARBA" id="ARBA00022692"/>
    </source>
</evidence>
<dbReference type="InterPro" id="IPR000719">
    <property type="entry name" value="Prot_kinase_dom"/>
</dbReference>
<evidence type="ECO:0000256" key="11">
    <source>
        <dbReference type="ARBA" id="ARBA00022777"/>
    </source>
</evidence>
<keyword evidence="7 21" id="KW-0812">Transmembrane</keyword>
<dbReference type="Gene3D" id="3.80.10.10">
    <property type="entry name" value="Ribonuclease Inhibitor"/>
    <property type="match status" value="6"/>
</dbReference>
<keyword evidence="13 21" id="KW-1133">Transmembrane helix</keyword>
<evidence type="ECO:0000256" key="14">
    <source>
        <dbReference type="ARBA" id="ARBA00023136"/>
    </source>
</evidence>
<keyword evidence="5" id="KW-0433">Leucine-rich repeat</keyword>
<dbReference type="Pfam" id="PF07714">
    <property type="entry name" value="PK_Tyr_Ser-Thr"/>
    <property type="match status" value="1"/>
</dbReference>
<name>A0A7J7NS41_9MAGN</name>
<dbReference type="GO" id="GO:0005524">
    <property type="term" value="F:ATP binding"/>
    <property type="evidence" value="ECO:0007669"/>
    <property type="project" value="UniProtKB-UniRule"/>
</dbReference>
<feature type="region of interest" description="Disordered" evidence="20">
    <location>
        <begin position="1425"/>
        <end position="1447"/>
    </location>
</feature>
<feature type="region of interest" description="Disordered" evidence="20">
    <location>
        <begin position="1330"/>
        <end position="1380"/>
    </location>
</feature>
<evidence type="ECO:0000256" key="1">
    <source>
        <dbReference type="ARBA" id="ARBA00004479"/>
    </source>
</evidence>
<evidence type="ECO:0000256" key="21">
    <source>
        <dbReference type="SAM" id="Phobius"/>
    </source>
</evidence>
<evidence type="ECO:0000313" key="25">
    <source>
        <dbReference type="Proteomes" id="UP000541444"/>
    </source>
</evidence>
<dbReference type="InterPro" id="IPR008271">
    <property type="entry name" value="Ser/Thr_kinase_AS"/>
</dbReference>
<evidence type="ECO:0000256" key="10">
    <source>
        <dbReference type="ARBA" id="ARBA00022741"/>
    </source>
</evidence>
<keyword evidence="15" id="KW-0675">Receptor</keyword>
<feature type="signal peptide" evidence="22">
    <location>
        <begin position="1"/>
        <end position="27"/>
    </location>
</feature>
<keyword evidence="9" id="KW-0677">Repeat</keyword>
<evidence type="ECO:0000256" key="18">
    <source>
        <dbReference type="ARBA" id="ARBA00048679"/>
    </source>
</evidence>
<dbReference type="FunFam" id="3.80.10.10:FF:001351">
    <property type="entry name" value="Leucine-rich repeat receptor protein kinase MSL1"/>
    <property type="match status" value="1"/>
</dbReference>
<feature type="compositionally biased region" description="Acidic residues" evidence="20">
    <location>
        <begin position="1368"/>
        <end position="1380"/>
    </location>
</feature>
<dbReference type="Pfam" id="PF00560">
    <property type="entry name" value="LRR_1"/>
    <property type="match status" value="11"/>
</dbReference>
<evidence type="ECO:0000256" key="3">
    <source>
        <dbReference type="ARBA" id="ARBA00012513"/>
    </source>
</evidence>
<evidence type="ECO:0000256" key="5">
    <source>
        <dbReference type="ARBA" id="ARBA00022614"/>
    </source>
</evidence>
<evidence type="ECO:0000256" key="8">
    <source>
        <dbReference type="ARBA" id="ARBA00022729"/>
    </source>
</evidence>
<evidence type="ECO:0000256" key="19">
    <source>
        <dbReference type="PROSITE-ProRule" id="PRU10141"/>
    </source>
</evidence>
<evidence type="ECO:0000256" key="6">
    <source>
        <dbReference type="ARBA" id="ARBA00022679"/>
    </source>
</evidence>
<dbReference type="InterPro" id="IPR017441">
    <property type="entry name" value="Protein_kinase_ATP_BS"/>
</dbReference>
<keyword evidence="6" id="KW-0808">Transferase</keyword>
<dbReference type="InterPro" id="IPR032675">
    <property type="entry name" value="LRR_dom_sf"/>
</dbReference>
<dbReference type="GO" id="GO:0016020">
    <property type="term" value="C:membrane"/>
    <property type="evidence" value="ECO:0007669"/>
    <property type="project" value="UniProtKB-SubCell"/>
</dbReference>
<reference evidence="24 25" key="1">
    <citation type="journal article" date="2020" name="IScience">
        <title>Genome Sequencing of the Endangered Kingdonia uniflora (Circaeasteraceae, Ranunculales) Reveals Potential Mechanisms of Evolutionary Specialization.</title>
        <authorList>
            <person name="Sun Y."/>
            <person name="Deng T."/>
            <person name="Zhang A."/>
            <person name="Moore M.J."/>
            <person name="Landis J.B."/>
            <person name="Lin N."/>
            <person name="Zhang H."/>
            <person name="Zhang X."/>
            <person name="Huang J."/>
            <person name="Zhang X."/>
            <person name="Sun H."/>
            <person name="Wang H."/>
        </authorList>
    </citation>
    <scope>NUCLEOTIDE SEQUENCE [LARGE SCALE GENOMIC DNA]</scope>
    <source>
        <strain evidence="24">TB1705</strain>
        <tissue evidence="24">Leaf</tissue>
    </source>
</reference>
<proteinExistence type="inferred from homology"/>
<evidence type="ECO:0000256" key="2">
    <source>
        <dbReference type="ARBA" id="ARBA00008684"/>
    </source>
</evidence>
<dbReference type="PROSITE" id="PS00107">
    <property type="entry name" value="PROTEIN_KINASE_ATP"/>
    <property type="match status" value="1"/>
</dbReference>
<keyword evidence="4" id="KW-0723">Serine/threonine-protein kinase</keyword>
<comment type="catalytic activity">
    <reaction evidence="18">
        <text>L-seryl-[protein] + ATP = O-phospho-L-seryl-[protein] + ADP + H(+)</text>
        <dbReference type="Rhea" id="RHEA:17989"/>
        <dbReference type="Rhea" id="RHEA-COMP:9863"/>
        <dbReference type="Rhea" id="RHEA-COMP:11604"/>
        <dbReference type="ChEBI" id="CHEBI:15378"/>
        <dbReference type="ChEBI" id="CHEBI:29999"/>
        <dbReference type="ChEBI" id="CHEBI:30616"/>
        <dbReference type="ChEBI" id="CHEBI:83421"/>
        <dbReference type="ChEBI" id="CHEBI:456216"/>
        <dbReference type="EC" id="2.7.11.1"/>
    </reaction>
</comment>
<dbReference type="OrthoDB" id="551849at2759"/>
<dbReference type="PANTHER" id="PTHR48056">
    <property type="entry name" value="LRR RECEPTOR-LIKE SERINE/THREONINE-PROTEIN KINASE-RELATED"/>
    <property type="match status" value="1"/>
</dbReference>
<dbReference type="InterPro" id="IPR001611">
    <property type="entry name" value="Leu-rich_rpt"/>
</dbReference>
<comment type="caution">
    <text evidence="24">The sequence shown here is derived from an EMBL/GenBank/DDBJ whole genome shotgun (WGS) entry which is preliminary data.</text>
</comment>
<dbReference type="PANTHER" id="PTHR48056:SF58">
    <property type="entry name" value="LEUCINE-RICH REPEAT RECEPTOR PROTEIN KINASE MSP1-LIKE ISOFORM X1"/>
    <property type="match status" value="1"/>
</dbReference>
<comment type="similarity">
    <text evidence="2">Belongs to the protein kinase superfamily. Ser/Thr protein kinase family.</text>
</comment>
<dbReference type="Pfam" id="PF08263">
    <property type="entry name" value="LRRNT_2"/>
    <property type="match status" value="1"/>
</dbReference>
<evidence type="ECO:0000256" key="13">
    <source>
        <dbReference type="ARBA" id="ARBA00022989"/>
    </source>
</evidence>
<evidence type="ECO:0000256" key="17">
    <source>
        <dbReference type="ARBA" id="ARBA00047899"/>
    </source>
</evidence>
<keyword evidence="12 19" id="KW-0067">ATP-binding</keyword>
<dbReference type="InterPro" id="IPR013210">
    <property type="entry name" value="LRR_N_plant-typ"/>
</dbReference>
<dbReference type="Pfam" id="PF13855">
    <property type="entry name" value="LRR_8"/>
    <property type="match status" value="2"/>
</dbReference>
<dbReference type="FunFam" id="3.80.10.10:FF:000383">
    <property type="entry name" value="Leucine-rich repeat receptor protein kinase EMS1"/>
    <property type="match status" value="1"/>
</dbReference>
<keyword evidence="16" id="KW-0325">Glycoprotein</keyword>
<evidence type="ECO:0000256" key="16">
    <source>
        <dbReference type="ARBA" id="ARBA00023180"/>
    </source>
</evidence>
<feature type="chain" id="PRO_5029602806" description="non-specific serine/threonine protein kinase" evidence="22">
    <location>
        <begin position="28"/>
        <end position="1447"/>
    </location>
</feature>
<keyword evidence="8 22" id="KW-0732">Signal</keyword>
<dbReference type="InterPro" id="IPR011009">
    <property type="entry name" value="Kinase-like_dom_sf"/>
</dbReference>
<dbReference type="EMBL" id="JACGCM010000620">
    <property type="protein sequence ID" value="KAF6170027.1"/>
    <property type="molecule type" value="Genomic_DNA"/>
</dbReference>
<evidence type="ECO:0000256" key="22">
    <source>
        <dbReference type="SAM" id="SignalP"/>
    </source>
</evidence>
<dbReference type="PROSITE" id="PS50011">
    <property type="entry name" value="PROTEIN_KINASE_DOM"/>
    <property type="match status" value="1"/>
</dbReference>
<evidence type="ECO:0000256" key="20">
    <source>
        <dbReference type="SAM" id="MobiDB-lite"/>
    </source>
</evidence>
<dbReference type="FunFam" id="3.80.10.10:FF:000400">
    <property type="entry name" value="Nuclear pore complex protein NUP107"/>
    <property type="match status" value="1"/>
</dbReference>
<evidence type="ECO:0000259" key="23">
    <source>
        <dbReference type="PROSITE" id="PS50011"/>
    </source>
</evidence>
<comment type="subcellular location">
    <subcellularLocation>
        <location evidence="1">Membrane</location>
        <topology evidence="1">Single-pass type I membrane protein</topology>
    </subcellularLocation>
</comment>
<protein>
    <recommendedName>
        <fullName evidence="3">non-specific serine/threonine protein kinase</fullName>
        <ecNumber evidence="3">2.7.11.1</ecNumber>
    </recommendedName>
</protein>
<dbReference type="InterPro" id="IPR003591">
    <property type="entry name" value="Leu-rich_rpt_typical-subtyp"/>
</dbReference>
<dbReference type="Gene3D" id="3.30.200.20">
    <property type="entry name" value="Phosphorylase Kinase, domain 1"/>
    <property type="match status" value="1"/>
</dbReference>
<sequence length="1447" mass="158053">MFKTTAVLQTSHVLTLIILCFLHSSFSITNESNDLQSLLSLRNSLAQRRNLIPSWFNSEVSACNWSGIRCVGSKVHTVDLSCTMFPLELPFPNYIGEFRELKYLNLSNCALIGHVPSKIWNLGNLESLDLGGNRLSGILPPIISTLKVLKYLVLDGNSFSGSLPSTIGLLKGLSELSVQGNLFSGNLPVALGELQNLESLDLSSNTFAGSLPSSIGNLTSLFYLDASRNKFTGTICTEIGNLGRLLTLDLSWNSLTGPIPSEIGRLVNLTILKIGNNNLNGRIPAAVGNLRNLEDLDLESCRFTGDIPEEISNLKRLTSLNLAQNSFEGELPASFGELANLMYLVATNAGLSGRIPGTLGKCKGLKILNLSFNSFSGPLPDGLMGLKSIDSVVLTSNSLSGPIPEWISNWEGVNSIVLGKNFFNGSLPPLNMQFLNNFDITSNQLSGEIQPEICNASSLTTLYLSENEFTGSIEKTFMRCLNLTDLQMFGNNLFGEIPGYLGELPLVTLELSHNKFSGKLPDQLWESQTLMELSLSNNLLEGEIPGTIAKTTTLQRIQLDNNLFEGKIPISIGKLQNLTNLSVSRNKLIGGIPLELFDCINLVSLDLSTNELTGPIPKLISQLKQLDNLVLSQNRLSGPIPDEICSGFLKVSLSDSEYVQHYGRLDLSYNEFVGPIPASINECTIVSQLLLQGNKLNGSIPQELSGLTNLTSIDLSFNYLTGPALPQFFSLRNLQGLLLSRNELNGSIPEDLGSMIPSLTKLNLSSNSLTGPLPPSIFNIESLSIVDISLNSLSGPISFSESSGDRVTSLLLFNASNNLFSGTLTETLSNLTTISVLDVHNNSLTGSLPLSLLSLASLTYLDVSNNSFQFIPCKICDILGLDFVKFSGNKFKGNAPGNCAASMPCLPGDSFFPSLRAYPPPSSLHRSYVLGIAIGSTFVVVVLFFAVLWWSMLRQEGLAKGNTKPATEIDPTSIDELLIKKHKEPLSINIATFEHSLQRLDLTDIVTATENFNKTHVIGDGGFGTVYKGLLPEGRTIAIKRLNGGHFQGDREFLAEMETIGKVKHENLVPLLGYCVFGEERFLIYEYMENGSLDVWLRNRADAVEALDWPTRFKICLGSARGISFLHHGFVPHIIHRDIKSSNILLDSKFKPLVSDFGLARIISACESHVSTILAGTFGYIPPEYGQSMVATTKGDVYSFGVVMLEMLTGRAPTGQADIEGGNLVGWVRWMMDLGMEDGILDPYVLGMGQWKDQMSSVLAVARACTLDEPWKRPTMLEVNYSDVERVGDVHFYFSLQGLDDEHEVNEPNPPIYINVEFVEPNIEQEYDLSSNDLIGDDTSEDDTSEDDISGDYMSEDDTSGHTIFNIDSEENSGDSDSEYNEWLVHGYTGEQSDTKFDETQLTLLGPSLEVNEPNVGDWELIDMLGGSETNNSGPSEPPLSELFKAA</sequence>
<dbReference type="SMART" id="SM00369">
    <property type="entry name" value="LRR_TYP"/>
    <property type="match status" value="10"/>
</dbReference>
<gene>
    <name evidence="24" type="ORF">GIB67_042832</name>
</gene>
<feature type="compositionally biased region" description="Acidic residues" evidence="20">
    <location>
        <begin position="1335"/>
        <end position="1358"/>
    </location>
</feature>
<dbReference type="SUPFAM" id="SSF52047">
    <property type="entry name" value="RNI-like"/>
    <property type="match status" value="1"/>
</dbReference>
<dbReference type="Gene3D" id="1.10.510.10">
    <property type="entry name" value="Transferase(Phosphotransferase) domain 1"/>
    <property type="match status" value="1"/>
</dbReference>
<evidence type="ECO:0000256" key="15">
    <source>
        <dbReference type="ARBA" id="ARBA00023170"/>
    </source>
</evidence>
<evidence type="ECO:0000313" key="24">
    <source>
        <dbReference type="EMBL" id="KAF6170027.1"/>
    </source>
</evidence>
<dbReference type="PROSITE" id="PS00108">
    <property type="entry name" value="PROTEIN_KINASE_ST"/>
    <property type="match status" value="1"/>
</dbReference>
<dbReference type="EC" id="2.7.11.1" evidence="3"/>
<keyword evidence="10 19" id="KW-0547">Nucleotide-binding</keyword>
<dbReference type="FunFam" id="1.10.510.10:FF:000309">
    <property type="entry name" value="Leucine-rich repeat receptor-like protein kinase"/>
    <property type="match status" value="1"/>
</dbReference>
<comment type="catalytic activity">
    <reaction evidence="17">
        <text>L-threonyl-[protein] + ATP = O-phospho-L-threonyl-[protein] + ADP + H(+)</text>
        <dbReference type="Rhea" id="RHEA:46608"/>
        <dbReference type="Rhea" id="RHEA-COMP:11060"/>
        <dbReference type="Rhea" id="RHEA-COMP:11605"/>
        <dbReference type="ChEBI" id="CHEBI:15378"/>
        <dbReference type="ChEBI" id="CHEBI:30013"/>
        <dbReference type="ChEBI" id="CHEBI:30616"/>
        <dbReference type="ChEBI" id="CHEBI:61977"/>
        <dbReference type="ChEBI" id="CHEBI:456216"/>
        <dbReference type="EC" id="2.7.11.1"/>
    </reaction>
</comment>
<keyword evidence="25" id="KW-1185">Reference proteome</keyword>
<dbReference type="SUPFAM" id="SSF56112">
    <property type="entry name" value="Protein kinase-like (PK-like)"/>
    <property type="match status" value="1"/>
</dbReference>
<dbReference type="InterPro" id="IPR001245">
    <property type="entry name" value="Ser-Thr/Tyr_kinase_cat_dom"/>
</dbReference>
<dbReference type="SMART" id="SM00365">
    <property type="entry name" value="LRR_SD22"/>
    <property type="match status" value="5"/>
</dbReference>